<reference evidence="1 2" key="1">
    <citation type="submission" date="2021-06" db="EMBL/GenBank/DDBJ databases">
        <title>Caerostris extrusa draft genome.</title>
        <authorList>
            <person name="Kono N."/>
            <person name="Arakawa K."/>
        </authorList>
    </citation>
    <scope>NUCLEOTIDE SEQUENCE [LARGE SCALE GENOMIC DNA]</scope>
</reference>
<name>A0AAV4TY79_CAEEX</name>
<protein>
    <submittedName>
        <fullName evidence="1">Uncharacterized protein</fullName>
    </submittedName>
</protein>
<sequence>MNSGARRKDRWRPSWKASTAVRIPKSVKILLWCGVSSPRKNVQKGYGVTVISHGSSALNENRSSSYLVGENYSLMMIRVAKIKETPCC</sequence>
<evidence type="ECO:0000313" key="1">
    <source>
        <dbReference type="EMBL" id="GIY49887.1"/>
    </source>
</evidence>
<comment type="caution">
    <text evidence="1">The sequence shown here is derived from an EMBL/GenBank/DDBJ whole genome shotgun (WGS) entry which is preliminary data.</text>
</comment>
<dbReference type="EMBL" id="BPLR01011910">
    <property type="protein sequence ID" value="GIY49887.1"/>
    <property type="molecule type" value="Genomic_DNA"/>
</dbReference>
<accession>A0AAV4TY79</accession>
<evidence type="ECO:0000313" key="2">
    <source>
        <dbReference type="Proteomes" id="UP001054945"/>
    </source>
</evidence>
<dbReference type="Proteomes" id="UP001054945">
    <property type="component" value="Unassembled WGS sequence"/>
</dbReference>
<dbReference type="AlphaFoldDB" id="A0AAV4TY79"/>
<keyword evidence="2" id="KW-1185">Reference proteome</keyword>
<organism evidence="1 2">
    <name type="scientific">Caerostris extrusa</name>
    <name type="common">Bark spider</name>
    <name type="synonym">Caerostris bankana</name>
    <dbReference type="NCBI Taxonomy" id="172846"/>
    <lineage>
        <taxon>Eukaryota</taxon>
        <taxon>Metazoa</taxon>
        <taxon>Ecdysozoa</taxon>
        <taxon>Arthropoda</taxon>
        <taxon>Chelicerata</taxon>
        <taxon>Arachnida</taxon>
        <taxon>Araneae</taxon>
        <taxon>Araneomorphae</taxon>
        <taxon>Entelegynae</taxon>
        <taxon>Araneoidea</taxon>
        <taxon>Araneidae</taxon>
        <taxon>Caerostris</taxon>
    </lineage>
</organism>
<proteinExistence type="predicted"/>
<gene>
    <name evidence="1" type="ORF">CEXT_671981</name>
</gene>